<name>A0A6A4IE51_9AGAR</name>
<protein>
    <submittedName>
        <fullName evidence="2">Uncharacterized protein</fullName>
    </submittedName>
</protein>
<feature type="signal peptide" evidence="1">
    <location>
        <begin position="1"/>
        <end position="26"/>
    </location>
</feature>
<gene>
    <name evidence="2" type="ORF">BT96DRAFT_625513</name>
</gene>
<evidence type="ECO:0000313" key="3">
    <source>
        <dbReference type="Proteomes" id="UP000799118"/>
    </source>
</evidence>
<evidence type="ECO:0000313" key="2">
    <source>
        <dbReference type="EMBL" id="KAE9408869.1"/>
    </source>
</evidence>
<dbReference type="GO" id="GO:0005634">
    <property type="term" value="C:nucleus"/>
    <property type="evidence" value="ECO:0007669"/>
    <property type="project" value="TreeGrafter"/>
</dbReference>
<dbReference type="PANTHER" id="PTHR16079">
    <property type="entry name" value="UBIQUITIN LIGASE PROTEIN CHFR"/>
    <property type="match status" value="1"/>
</dbReference>
<keyword evidence="1" id="KW-0732">Signal</keyword>
<dbReference type="PANTHER" id="PTHR16079:SF4">
    <property type="entry name" value="E3 UBIQUITIN-PROTEIN LIGASE CHFR"/>
    <property type="match status" value="1"/>
</dbReference>
<keyword evidence="3" id="KW-1185">Reference proteome</keyword>
<sequence>MHALGTSPAHSQVILTILCALPTLESLFAAIRVSKAFHSAYKKHAKQVLHSVTSNFVGPALPLALQVVRHDDRLRGEDSMTEDSENEDEIALQSALKEARTLVENANMVAEWEDLFSFLRKNRRFKTSQLTPLESWRFRKAMYRIMIYSRLFPSDKSAYSVSTTPDNRKLSEELAARNKFLSDCFTNELGQLQVVAEFMAQIIRWVDSVDGLDMQVFGDFISIAQSAGPAVILECYKTLGFEPLTEEINRLCPDTTPEYFEDTRPRPLLSGYLTNSITAALQSRDPGYAPYNQTIHFGTGRECSHCAQQIFSLGLWGETTWDYLSLSSPILGTYLFPSAASFMKGELPRNVVELKHVEALLVKIPFKEIYDDIFNKGLKLPSYPDRNNDFWLCYQCLTKFITDHLHLWVIMKRKEAKEKVADDCWYGYNCRTQVKLHHAQKLNHLCEPKR</sequence>
<feature type="chain" id="PRO_5025602090" evidence="1">
    <location>
        <begin position="27"/>
        <end position="450"/>
    </location>
</feature>
<evidence type="ECO:0000256" key="1">
    <source>
        <dbReference type="SAM" id="SignalP"/>
    </source>
</evidence>
<dbReference type="AlphaFoldDB" id="A0A6A4IE51"/>
<reference evidence="2" key="1">
    <citation type="journal article" date="2019" name="Environ. Microbiol.">
        <title>Fungal ecological strategies reflected in gene transcription - a case study of two litter decomposers.</title>
        <authorList>
            <person name="Barbi F."/>
            <person name="Kohler A."/>
            <person name="Barry K."/>
            <person name="Baskaran P."/>
            <person name="Daum C."/>
            <person name="Fauchery L."/>
            <person name="Ihrmark K."/>
            <person name="Kuo A."/>
            <person name="LaButti K."/>
            <person name="Lipzen A."/>
            <person name="Morin E."/>
            <person name="Grigoriev I.V."/>
            <person name="Henrissat B."/>
            <person name="Lindahl B."/>
            <person name="Martin F."/>
        </authorList>
    </citation>
    <scope>NUCLEOTIDE SEQUENCE</scope>
    <source>
        <strain evidence="2">JB14</strain>
    </source>
</reference>
<dbReference type="OrthoDB" id="2745518at2759"/>
<dbReference type="GO" id="GO:0004842">
    <property type="term" value="F:ubiquitin-protein transferase activity"/>
    <property type="evidence" value="ECO:0007669"/>
    <property type="project" value="TreeGrafter"/>
</dbReference>
<accession>A0A6A4IE51</accession>
<dbReference type="GO" id="GO:0006511">
    <property type="term" value="P:ubiquitin-dependent protein catabolic process"/>
    <property type="evidence" value="ECO:0007669"/>
    <property type="project" value="TreeGrafter"/>
</dbReference>
<dbReference type="EMBL" id="ML769389">
    <property type="protein sequence ID" value="KAE9408869.1"/>
    <property type="molecule type" value="Genomic_DNA"/>
</dbReference>
<organism evidence="2 3">
    <name type="scientific">Gymnopus androsaceus JB14</name>
    <dbReference type="NCBI Taxonomy" id="1447944"/>
    <lineage>
        <taxon>Eukaryota</taxon>
        <taxon>Fungi</taxon>
        <taxon>Dikarya</taxon>
        <taxon>Basidiomycota</taxon>
        <taxon>Agaricomycotina</taxon>
        <taxon>Agaricomycetes</taxon>
        <taxon>Agaricomycetidae</taxon>
        <taxon>Agaricales</taxon>
        <taxon>Marasmiineae</taxon>
        <taxon>Omphalotaceae</taxon>
        <taxon>Gymnopus</taxon>
    </lineage>
</organism>
<dbReference type="Proteomes" id="UP000799118">
    <property type="component" value="Unassembled WGS sequence"/>
</dbReference>
<proteinExistence type="predicted"/>
<dbReference type="InterPro" id="IPR052256">
    <property type="entry name" value="E3_ubiquitin-ligase_CHFR"/>
</dbReference>
<dbReference type="GO" id="GO:0016567">
    <property type="term" value="P:protein ubiquitination"/>
    <property type="evidence" value="ECO:0007669"/>
    <property type="project" value="TreeGrafter"/>
</dbReference>